<dbReference type="PROSITE" id="PS00061">
    <property type="entry name" value="ADH_SHORT"/>
    <property type="match status" value="1"/>
</dbReference>
<sequence>MDRLKGKIAMITGGARGIGAACARRFLEESATVIVCDLSPAEDAPDDARYAYLELDVTSESGWRDTIQEAEQSVGPIDILVNAAGIVGNVVDGALDKMTLDDWRRVMAVNLDGTFLGCREMMKAMQRRGSGSIINLSSVGGYYPTQQNAAYGASKGAVTQLTKTVALFGARDGLRVRCNSVHPGQIDTGMLQSIREQKKMRSEASPYTSADSASRVPFGMGTPQDVAHLATFLASDEASYITGAEFTVDGGWRLVR</sequence>
<dbReference type="InterPro" id="IPR002347">
    <property type="entry name" value="SDR_fam"/>
</dbReference>
<dbReference type="SMART" id="SM00822">
    <property type="entry name" value="PKS_KR"/>
    <property type="match status" value="1"/>
</dbReference>
<dbReference type="EMBL" id="KC701360">
    <property type="protein sequence ID" value="AGN95869.1"/>
    <property type="molecule type" value="Genomic_DNA"/>
</dbReference>
<dbReference type="PRINTS" id="PR00081">
    <property type="entry name" value="GDHRDH"/>
</dbReference>
<dbReference type="PANTHER" id="PTHR24321">
    <property type="entry name" value="DEHYDROGENASES, SHORT CHAIN"/>
    <property type="match status" value="1"/>
</dbReference>
<dbReference type="InterPro" id="IPR057326">
    <property type="entry name" value="KR_dom"/>
</dbReference>
<accession>R9WAV5</accession>
<feature type="domain" description="Ketoreductase" evidence="3">
    <location>
        <begin position="7"/>
        <end position="142"/>
    </location>
</feature>
<dbReference type="AlphaFoldDB" id="R9WAV5"/>
<proteinExistence type="inferred from homology"/>
<comment type="similarity">
    <text evidence="1">Belongs to the short-chain dehydrogenases/reductases (SDR) family.</text>
</comment>
<dbReference type="SUPFAM" id="SSF51735">
    <property type="entry name" value="NAD(P)-binding Rossmann-fold domains"/>
    <property type="match status" value="1"/>
</dbReference>
<dbReference type="FunFam" id="3.40.50.720:FF:000084">
    <property type="entry name" value="Short-chain dehydrogenase reductase"/>
    <property type="match status" value="1"/>
</dbReference>
<reference evidence="4" key="1">
    <citation type="submission" date="2013-02" db="EMBL/GenBank/DDBJ databases">
        <title>Multiple Putative Short-chain Dehydrogenases/Reductases Mined from the Genome of Achromobacter sp. JA81: Cloning, Expression and application in the reduction of 4-phenyl-3-butyn-2-one.</title>
        <authorList>
            <person name="Tian X."/>
            <person name="Pei X."/>
            <person name="Liu Y."/>
            <person name="Wu Z."/>
        </authorList>
    </citation>
    <scope>NUCLEOTIDE SEQUENCE</scope>
    <source>
        <strain evidence="4">JA81</strain>
    </source>
</reference>
<dbReference type="PANTHER" id="PTHR24321:SF15">
    <property type="entry name" value="OXIDOREDUCTASE UCPA"/>
    <property type="match status" value="1"/>
</dbReference>
<dbReference type="InterPro" id="IPR036291">
    <property type="entry name" value="NAD(P)-bd_dom_sf"/>
</dbReference>
<keyword evidence="2" id="KW-0560">Oxidoreductase</keyword>
<evidence type="ECO:0000259" key="3">
    <source>
        <dbReference type="SMART" id="SM00822"/>
    </source>
</evidence>
<dbReference type="PRINTS" id="PR00080">
    <property type="entry name" value="SDRFAMILY"/>
</dbReference>
<name>R9WAV5_9BURK</name>
<evidence type="ECO:0000256" key="1">
    <source>
        <dbReference type="ARBA" id="ARBA00006484"/>
    </source>
</evidence>
<protein>
    <submittedName>
        <fullName evidence="4">Short-chain dehydrogenase/reductase SDR</fullName>
    </submittedName>
</protein>
<dbReference type="InterPro" id="IPR020904">
    <property type="entry name" value="Sc_DH/Rdtase_CS"/>
</dbReference>
<dbReference type="Pfam" id="PF13561">
    <property type="entry name" value="adh_short_C2"/>
    <property type="match status" value="1"/>
</dbReference>
<gene>
    <name evidence="4" type="primary">SDR805</name>
</gene>
<organism evidence="4">
    <name type="scientific">Achromobacter sp. JA81</name>
    <dbReference type="NCBI Taxonomy" id="1109013"/>
    <lineage>
        <taxon>Bacteria</taxon>
        <taxon>Pseudomonadati</taxon>
        <taxon>Pseudomonadota</taxon>
        <taxon>Betaproteobacteria</taxon>
        <taxon>Burkholderiales</taxon>
        <taxon>Alcaligenaceae</taxon>
        <taxon>Achromobacter</taxon>
    </lineage>
</organism>
<evidence type="ECO:0000313" key="4">
    <source>
        <dbReference type="EMBL" id="AGN95869.1"/>
    </source>
</evidence>
<dbReference type="GO" id="GO:0016491">
    <property type="term" value="F:oxidoreductase activity"/>
    <property type="evidence" value="ECO:0007669"/>
    <property type="project" value="UniProtKB-KW"/>
</dbReference>
<evidence type="ECO:0000256" key="2">
    <source>
        <dbReference type="ARBA" id="ARBA00023002"/>
    </source>
</evidence>
<dbReference type="Gene3D" id="3.40.50.720">
    <property type="entry name" value="NAD(P)-binding Rossmann-like Domain"/>
    <property type="match status" value="1"/>
</dbReference>